<accession>A0A5M3XRN9</accession>
<keyword evidence="2" id="KW-1185">Reference proteome</keyword>
<dbReference type="InterPro" id="IPR052704">
    <property type="entry name" value="ECF_Sigma-70_Domain"/>
</dbReference>
<gene>
    <name evidence="1" type="ORF">Aple_068860</name>
</gene>
<dbReference type="EMBL" id="BLAF01000047">
    <property type="protein sequence ID" value="GES23987.1"/>
    <property type="molecule type" value="Genomic_DNA"/>
</dbReference>
<dbReference type="InterPro" id="IPR032710">
    <property type="entry name" value="NTF2-like_dom_sf"/>
</dbReference>
<dbReference type="Proteomes" id="UP000377595">
    <property type="component" value="Unassembled WGS sequence"/>
</dbReference>
<dbReference type="GO" id="GO:0016987">
    <property type="term" value="F:sigma factor activity"/>
    <property type="evidence" value="ECO:0007669"/>
    <property type="project" value="TreeGrafter"/>
</dbReference>
<protein>
    <submittedName>
        <fullName evidence="1">Uncharacterized protein</fullName>
    </submittedName>
</protein>
<dbReference type="PANTHER" id="PTHR30173:SF43">
    <property type="entry name" value="ECF RNA POLYMERASE SIGMA FACTOR SIGI-RELATED"/>
    <property type="match status" value="1"/>
</dbReference>
<proteinExistence type="predicted"/>
<name>A0A5M3XRN9_9ACTN</name>
<sequence>MLDPDVVLRSDGGLARPAVSVVIHGGPDVAGQAVTFGRLGPSVRPVLVNGAAGVIVVPRERPVSVMGFTVRNGRIAVIDVLADPARLLRLDPALWAS</sequence>
<dbReference type="AlphaFoldDB" id="A0A5M3XRN9"/>
<dbReference type="SUPFAM" id="SSF54427">
    <property type="entry name" value="NTF2-like"/>
    <property type="match status" value="1"/>
</dbReference>
<reference evidence="1 2" key="1">
    <citation type="submission" date="2019-10" db="EMBL/GenBank/DDBJ databases">
        <title>Whole genome shotgun sequence of Acrocarpospora pleiomorpha NBRC 16267.</title>
        <authorList>
            <person name="Ichikawa N."/>
            <person name="Kimura A."/>
            <person name="Kitahashi Y."/>
            <person name="Komaki H."/>
            <person name="Oguchi A."/>
        </authorList>
    </citation>
    <scope>NUCLEOTIDE SEQUENCE [LARGE SCALE GENOMIC DNA]</scope>
    <source>
        <strain evidence="1 2">NBRC 16267</strain>
    </source>
</reference>
<evidence type="ECO:0000313" key="1">
    <source>
        <dbReference type="EMBL" id="GES23987.1"/>
    </source>
</evidence>
<organism evidence="1 2">
    <name type="scientific">Acrocarpospora pleiomorpha</name>
    <dbReference type="NCBI Taxonomy" id="90975"/>
    <lineage>
        <taxon>Bacteria</taxon>
        <taxon>Bacillati</taxon>
        <taxon>Actinomycetota</taxon>
        <taxon>Actinomycetes</taxon>
        <taxon>Streptosporangiales</taxon>
        <taxon>Streptosporangiaceae</taxon>
        <taxon>Acrocarpospora</taxon>
    </lineage>
</organism>
<dbReference type="RefSeq" id="WP_174889915.1">
    <property type="nucleotide sequence ID" value="NZ_BAAAHM010000024.1"/>
</dbReference>
<comment type="caution">
    <text evidence="1">The sequence shown here is derived from an EMBL/GenBank/DDBJ whole genome shotgun (WGS) entry which is preliminary data.</text>
</comment>
<evidence type="ECO:0000313" key="2">
    <source>
        <dbReference type="Proteomes" id="UP000377595"/>
    </source>
</evidence>
<dbReference type="PANTHER" id="PTHR30173">
    <property type="entry name" value="SIGMA 19 FACTOR"/>
    <property type="match status" value="1"/>
</dbReference>